<evidence type="ECO:0000256" key="6">
    <source>
        <dbReference type="ARBA" id="ARBA00023136"/>
    </source>
</evidence>
<comment type="subcellular location">
    <subcellularLocation>
        <location evidence="1">Cell outer membrane</location>
    </subcellularLocation>
</comment>
<dbReference type="Pfam" id="PF02321">
    <property type="entry name" value="OEP"/>
    <property type="match status" value="1"/>
</dbReference>
<evidence type="ECO:0000256" key="4">
    <source>
        <dbReference type="ARBA" id="ARBA00022452"/>
    </source>
</evidence>
<evidence type="ECO:0000256" key="2">
    <source>
        <dbReference type="ARBA" id="ARBA00007613"/>
    </source>
</evidence>
<keyword evidence="4" id="KW-1134">Transmembrane beta strand</keyword>
<keyword evidence="3" id="KW-0813">Transport</keyword>
<dbReference type="Proteomes" id="UP000288227">
    <property type="component" value="Unassembled WGS sequence"/>
</dbReference>
<keyword evidence="7" id="KW-0998">Cell outer membrane</keyword>
<dbReference type="EMBL" id="BHXQ01000005">
    <property type="protein sequence ID" value="GCC52539.1"/>
    <property type="molecule type" value="Genomic_DNA"/>
</dbReference>
<protein>
    <recommendedName>
        <fullName evidence="10">TolC family protein</fullName>
    </recommendedName>
</protein>
<name>A0A401UCD7_9BACT</name>
<dbReference type="GO" id="GO:0015288">
    <property type="term" value="F:porin activity"/>
    <property type="evidence" value="ECO:0007669"/>
    <property type="project" value="TreeGrafter"/>
</dbReference>
<gene>
    <name evidence="8" type="ORF">SanaruYs_27760</name>
</gene>
<dbReference type="PANTHER" id="PTHR30026">
    <property type="entry name" value="OUTER MEMBRANE PROTEIN TOLC"/>
    <property type="match status" value="1"/>
</dbReference>
<keyword evidence="5" id="KW-0812">Transmembrane</keyword>
<keyword evidence="9" id="KW-1185">Reference proteome</keyword>
<reference evidence="8 9" key="1">
    <citation type="submission" date="2018-11" db="EMBL/GenBank/DDBJ databases">
        <title>Chryseotalea sanarue gen. nov., sp., nov., a member of the family Cytophagaceae, isolated from a brackish lake in Hamamatsu Japan.</title>
        <authorList>
            <person name="Maejima Y."/>
            <person name="Iino T."/>
            <person name="Muraguchi Y."/>
            <person name="Fukuda K."/>
            <person name="Ohkuma M."/>
            <person name="Moriuchi R."/>
            <person name="Dohra H."/>
            <person name="Kimbara K."/>
            <person name="Shintani M."/>
        </authorList>
    </citation>
    <scope>NUCLEOTIDE SEQUENCE [LARGE SCALE GENOMIC DNA]</scope>
    <source>
        <strain evidence="8 9">Ys</strain>
    </source>
</reference>
<evidence type="ECO:0000313" key="8">
    <source>
        <dbReference type="EMBL" id="GCC52539.1"/>
    </source>
</evidence>
<organism evidence="8 9">
    <name type="scientific">Chryseotalea sanaruensis</name>
    <dbReference type="NCBI Taxonomy" id="2482724"/>
    <lineage>
        <taxon>Bacteria</taxon>
        <taxon>Pseudomonadati</taxon>
        <taxon>Bacteroidota</taxon>
        <taxon>Cytophagia</taxon>
        <taxon>Cytophagales</taxon>
        <taxon>Chryseotaleaceae</taxon>
        <taxon>Chryseotalea</taxon>
    </lineage>
</organism>
<dbReference type="SUPFAM" id="SSF56954">
    <property type="entry name" value="Outer membrane efflux proteins (OEP)"/>
    <property type="match status" value="1"/>
</dbReference>
<evidence type="ECO:0000256" key="5">
    <source>
        <dbReference type="ARBA" id="ARBA00022692"/>
    </source>
</evidence>
<evidence type="ECO:0000256" key="3">
    <source>
        <dbReference type="ARBA" id="ARBA00022448"/>
    </source>
</evidence>
<keyword evidence="6" id="KW-0472">Membrane</keyword>
<dbReference type="GO" id="GO:0009279">
    <property type="term" value="C:cell outer membrane"/>
    <property type="evidence" value="ECO:0007669"/>
    <property type="project" value="UniProtKB-SubCell"/>
</dbReference>
<dbReference type="AlphaFoldDB" id="A0A401UCD7"/>
<dbReference type="GO" id="GO:1990281">
    <property type="term" value="C:efflux pump complex"/>
    <property type="evidence" value="ECO:0007669"/>
    <property type="project" value="TreeGrafter"/>
</dbReference>
<accession>A0A401UCD7</accession>
<dbReference type="InterPro" id="IPR003423">
    <property type="entry name" value="OMP_efflux"/>
</dbReference>
<sequence length="480" mass="55423">MRTVSFTFAVFCLNKVQAQQDSLFVLPDTVKAFTLENFYSLILENHPTAKQTYLLTDIAKQEIRLARGNFDPKLELSYQQKNLDGTEYYDLLDGSLKFPTALPFDPKVGFQRNQGQYVNPENYIADQFNYQQFYAGLSVPLGRGLITDERRTALRQAELFSDMTEAEQLKLINKLLLEATKEYWQWYFAYYNYRIQNNGVRLAQEIFRRVKINALQGEAASIDTVQAQITLQERLVQQQEALLDFRNTGIQLSTYLWDSLSNPLILSLNLAPVRPSENWSLTKGALEELKIQAKQNHPELRKLSVKLEQLDVERKLAVEFLKPTLDASYTFLNQPFDPRWNSSFDLGENYKFGLDFSFPIFLRKERAKLAQTKIKITSTAFERGLAERDILNQIESAYNTMDVTGSMIAQLASMVENYERLLAAEFMNLENGESDLFKINIQQEKLINAQAKFLKMLTEYEKSKALLYWSAGVSQLGFEN</sequence>
<evidence type="ECO:0008006" key="10">
    <source>
        <dbReference type="Google" id="ProtNLM"/>
    </source>
</evidence>
<dbReference type="PANTHER" id="PTHR30026:SF21">
    <property type="entry name" value="SLR1270 PROTEIN"/>
    <property type="match status" value="1"/>
</dbReference>
<dbReference type="InterPro" id="IPR051906">
    <property type="entry name" value="TolC-like"/>
</dbReference>
<evidence type="ECO:0000313" key="9">
    <source>
        <dbReference type="Proteomes" id="UP000288227"/>
    </source>
</evidence>
<comment type="caution">
    <text evidence="8">The sequence shown here is derived from an EMBL/GenBank/DDBJ whole genome shotgun (WGS) entry which is preliminary data.</text>
</comment>
<dbReference type="Gene3D" id="1.20.1600.10">
    <property type="entry name" value="Outer membrane efflux proteins (OEP)"/>
    <property type="match status" value="1"/>
</dbReference>
<dbReference type="GO" id="GO:0015562">
    <property type="term" value="F:efflux transmembrane transporter activity"/>
    <property type="evidence" value="ECO:0007669"/>
    <property type="project" value="InterPro"/>
</dbReference>
<evidence type="ECO:0000256" key="1">
    <source>
        <dbReference type="ARBA" id="ARBA00004442"/>
    </source>
</evidence>
<comment type="similarity">
    <text evidence="2">Belongs to the outer membrane factor (OMF) (TC 1.B.17) family.</text>
</comment>
<proteinExistence type="inferred from homology"/>
<evidence type="ECO:0000256" key="7">
    <source>
        <dbReference type="ARBA" id="ARBA00023237"/>
    </source>
</evidence>